<protein>
    <submittedName>
        <fullName evidence="2">Uncharacterized protein</fullName>
    </submittedName>
</protein>
<comment type="caution">
    <text evidence="2">The sequence shown here is derived from an EMBL/GenBank/DDBJ whole genome shotgun (WGS) entry which is preliminary data.</text>
</comment>
<keyword evidence="3" id="KW-1185">Reference proteome</keyword>
<dbReference type="Proteomes" id="UP001501251">
    <property type="component" value="Unassembled WGS sequence"/>
</dbReference>
<sequence length="80" mass="9048">MDTGRGSRIARTPRRELRRAPLRSFPHGRFSYDARPPTIPYGSLQRPRAQWAARKEATTVRTAYGGTSRVRRWVGVPGGL</sequence>
<name>A0ABP8AD40_9ACTN</name>
<organism evidence="2 3">
    <name type="scientific">Streptosporangium oxazolinicum</name>
    <dbReference type="NCBI Taxonomy" id="909287"/>
    <lineage>
        <taxon>Bacteria</taxon>
        <taxon>Bacillati</taxon>
        <taxon>Actinomycetota</taxon>
        <taxon>Actinomycetes</taxon>
        <taxon>Streptosporangiales</taxon>
        <taxon>Streptosporangiaceae</taxon>
        <taxon>Streptosporangium</taxon>
    </lineage>
</organism>
<feature type="region of interest" description="Disordered" evidence="1">
    <location>
        <begin position="27"/>
        <end position="47"/>
    </location>
</feature>
<evidence type="ECO:0000256" key="1">
    <source>
        <dbReference type="SAM" id="MobiDB-lite"/>
    </source>
</evidence>
<accession>A0ABP8AD40</accession>
<proteinExistence type="predicted"/>
<gene>
    <name evidence="2" type="ORF">GCM10022252_07070</name>
</gene>
<dbReference type="EMBL" id="BAABAQ010000001">
    <property type="protein sequence ID" value="GAA4181947.1"/>
    <property type="molecule type" value="Genomic_DNA"/>
</dbReference>
<feature type="region of interest" description="Disordered" evidence="1">
    <location>
        <begin position="1"/>
        <end position="20"/>
    </location>
</feature>
<evidence type="ECO:0000313" key="2">
    <source>
        <dbReference type="EMBL" id="GAA4181947.1"/>
    </source>
</evidence>
<reference evidence="3" key="1">
    <citation type="journal article" date="2019" name="Int. J. Syst. Evol. Microbiol.">
        <title>The Global Catalogue of Microorganisms (GCM) 10K type strain sequencing project: providing services to taxonomists for standard genome sequencing and annotation.</title>
        <authorList>
            <consortium name="The Broad Institute Genomics Platform"/>
            <consortium name="The Broad Institute Genome Sequencing Center for Infectious Disease"/>
            <person name="Wu L."/>
            <person name="Ma J."/>
        </authorList>
    </citation>
    <scope>NUCLEOTIDE SEQUENCE [LARGE SCALE GENOMIC DNA]</scope>
    <source>
        <strain evidence="3">JCM 17388</strain>
    </source>
</reference>
<evidence type="ECO:0000313" key="3">
    <source>
        <dbReference type="Proteomes" id="UP001501251"/>
    </source>
</evidence>